<keyword evidence="2 4" id="KW-0238">DNA-binding</keyword>
<reference evidence="6 7" key="1">
    <citation type="submission" date="2022-06" db="EMBL/GenBank/DDBJ databases">
        <title>Genomic Encyclopedia of Archaeal and Bacterial Type Strains, Phase II (KMG-II): from individual species to whole genera.</title>
        <authorList>
            <person name="Goeker M."/>
        </authorList>
    </citation>
    <scope>NUCLEOTIDE SEQUENCE [LARGE SCALE GENOMIC DNA]</scope>
    <source>
        <strain evidence="6 7">DSM 44693</strain>
    </source>
</reference>
<accession>A0ABT1HDK0</accession>
<dbReference type="Gene3D" id="1.10.10.60">
    <property type="entry name" value="Homeodomain-like"/>
    <property type="match status" value="1"/>
</dbReference>
<dbReference type="PROSITE" id="PS50977">
    <property type="entry name" value="HTH_TETR_2"/>
    <property type="match status" value="1"/>
</dbReference>
<organism evidence="6 7">
    <name type="scientific">Williamsia maris</name>
    <dbReference type="NCBI Taxonomy" id="72806"/>
    <lineage>
        <taxon>Bacteria</taxon>
        <taxon>Bacillati</taxon>
        <taxon>Actinomycetota</taxon>
        <taxon>Actinomycetes</taxon>
        <taxon>Mycobacteriales</taxon>
        <taxon>Nocardiaceae</taxon>
        <taxon>Williamsia</taxon>
    </lineage>
</organism>
<comment type="caution">
    <text evidence="6">The sequence shown here is derived from an EMBL/GenBank/DDBJ whole genome shotgun (WGS) entry which is preliminary data.</text>
</comment>
<dbReference type="PRINTS" id="PR00455">
    <property type="entry name" value="HTHTETR"/>
</dbReference>
<proteinExistence type="predicted"/>
<dbReference type="Pfam" id="PF00440">
    <property type="entry name" value="TetR_N"/>
    <property type="match status" value="1"/>
</dbReference>
<dbReference type="Proteomes" id="UP001206895">
    <property type="component" value="Unassembled WGS sequence"/>
</dbReference>
<feature type="domain" description="HTH tetR-type" evidence="5">
    <location>
        <begin position="17"/>
        <end position="77"/>
    </location>
</feature>
<dbReference type="InterPro" id="IPR009057">
    <property type="entry name" value="Homeodomain-like_sf"/>
</dbReference>
<evidence type="ECO:0000256" key="1">
    <source>
        <dbReference type="ARBA" id="ARBA00023015"/>
    </source>
</evidence>
<keyword evidence="7" id="KW-1185">Reference proteome</keyword>
<evidence type="ECO:0000256" key="4">
    <source>
        <dbReference type="PROSITE-ProRule" id="PRU00335"/>
    </source>
</evidence>
<dbReference type="PANTHER" id="PTHR30055">
    <property type="entry name" value="HTH-TYPE TRANSCRIPTIONAL REGULATOR RUTR"/>
    <property type="match status" value="1"/>
</dbReference>
<dbReference type="InterPro" id="IPR050109">
    <property type="entry name" value="HTH-type_TetR-like_transc_reg"/>
</dbReference>
<dbReference type="InterPro" id="IPR011075">
    <property type="entry name" value="TetR_C"/>
</dbReference>
<evidence type="ECO:0000259" key="5">
    <source>
        <dbReference type="PROSITE" id="PS50977"/>
    </source>
</evidence>
<dbReference type="RefSeq" id="WP_253661337.1">
    <property type="nucleotide sequence ID" value="NZ_BAAAJQ010000001.1"/>
</dbReference>
<protein>
    <submittedName>
        <fullName evidence="6">Transcriptional regulator, TetR family</fullName>
    </submittedName>
</protein>
<evidence type="ECO:0000313" key="6">
    <source>
        <dbReference type="EMBL" id="MCP2176335.1"/>
    </source>
</evidence>
<evidence type="ECO:0000256" key="3">
    <source>
        <dbReference type="ARBA" id="ARBA00023163"/>
    </source>
</evidence>
<dbReference type="PANTHER" id="PTHR30055:SF148">
    <property type="entry name" value="TETR-FAMILY TRANSCRIPTIONAL REGULATOR"/>
    <property type="match status" value="1"/>
</dbReference>
<evidence type="ECO:0000313" key="7">
    <source>
        <dbReference type="Proteomes" id="UP001206895"/>
    </source>
</evidence>
<dbReference type="SUPFAM" id="SSF46689">
    <property type="entry name" value="Homeodomain-like"/>
    <property type="match status" value="1"/>
</dbReference>
<gene>
    <name evidence="6" type="ORF">LX13_002154</name>
</gene>
<keyword evidence="3" id="KW-0804">Transcription</keyword>
<dbReference type="InterPro" id="IPR036271">
    <property type="entry name" value="Tet_transcr_reg_TetR-rel_C_sf"/>
</dbReference>
<keyword evidence="1" id="KW-0805">Transcription regulation</keyword>
<sequence>MSGTPQPSSRLDRPRSRRVHEAVLEATAELLAEGGLAAATTDAVSARSGASKTTLYKHWPNRLTLAVEAFAHHMTDTVTPPDTGSTEGDLRAHMRMVAEFYSTAQGRIYAELLAAAVTDPVAADLLRTRFLDHRREVVLATWHRGIDRGDVDPTLDFQAVNDVLFGPIIFRLVSGHAPLNPDEADLIADVALRGVLIN</sequence>
<feature type="DNA-binding region" description="H-T-H motif" evidence="4">
    <location>
        <begin position="40"/>
        <end position="59"/>
    </location>
</feature>
<name>A0ABT1HDK0_9NOCA</name>
<dbReference type="Gene3D" id="1.10.357.10">
    <property type="entry name" value="Tetracycline Repressor, domain 2"/>
    <property type="match status" value="1"/>
</dbReference>
<dbReference type="EMBL" id="JAMTCJ010000002">
    <property type="protein sequence ID" value="MCP2176335.1"/>
    <property type="molecule type" value="Genomic_DNA"/>
</dbReference>
<dbReference type="InterPro" id="IPR001647">
    <property type="entry name" value="HTH_TetR"/>
</dbReference>
<dbReference type="Pfam" id="PF16859">
    <property type="entry name" value="TetR_C_11"/>
    <property type="match status" value="1"/>
</dbReference>
<evidence type="ECO:0000256" key="2">
    <source>
        <dbReference type="ARBA" id="ARBA00023125"/>
    </source>
</evidence>
<dbReference type="SUPFAM" id="SSF48498">
    <property type="entry name" value="Tetracyclin repressor-like, C-terminal domain"/>
    <property type="match status" value="1"/>
</dbReference>